<dbReference type="VEuPathDB" id="TriTrypDB:BCY84_12174"/>
<dbReference type="VEuPathDB" id="TriTrypDB:Tc_MARK_2379"/>
<dbReference type="EMBL" id="PRFA01000147">
    <property type="protein sequence ID" value="PWU85709.1"/>
    <property type="molecule type" value="Genomic_DNA"/>
</dbReference>
<dbReference type="VEuPathDB" id="TriTrypDB:C3747_97g182"/>
<dbReference type="VEuPathDB" id="TriTrypDB:TcCLB.510039.70"/>
<reference evidence="1 3" key="1">
    <citation type="journal article" date="2018" name="Microb. Genom.">
        <title>Expanding an expanded genome: long-read sequencing of Trypanosoma cruzi.</title>
        <authorList>
            <person name="Berna L."/>
            <person name="Rodriguez M."/>
            <person name="Chiribao M.L."/>
            <person name="Parodi-Talice A."/>
            <person name="Pita S."/>
            <person name="Rijo G."/>
            <person name="Alvarez-Valin F."/>
            <person name="Robello C."/>
        </authorList>
    </citation>
    <scope>NUCLEOTIDE SEQUENCE [LARGE SCALE GENOMIC DNA]</scope>
    <source>
        <strain evidence="1 3">Dm28c</strain>
    </source>
</reference>
<organism evidence="1 3">
    <name type="scientific">Trypanosoma cruzi</name>
    <dbReference type="NCBI Taxonomy" id="5693"/>
    <lineage>
        <taxon>Eukaryota</taxon>
        <taxon>Discoba</taxon>
        <taxon>Euglenozoa</taxon>
        <taxon>Kinetoplastea</taxon>
        <taxon>Metakinetoplastina</taxon>
        <taxon>Trypanosomatida</taxon>
        <taxon>Trypanosomatidae</taxon>
        <taxon>Trypanosoma</taxon>
        <taxon>Schizotrypanum</taxon>
    </lineage>
</organism>
<proteinExistence type="predicted"/>
<dbReference type="VEuPathDB" id="TriTrypDB:TcYC6_0086530"/>
<dbReference type="VEuPathDB" id="TriTrypDB:TCDM_07928"/>
<dbReference type="VEuPathDB" id="TriTrypDB:TCSYLVIO_005179"/>
<dbReference type="Proteomes" id="UP000246121">
    <property type="component" value="Unassembled WGS sequence"/>
</dbReference>
<evidence type="ECO:0000313" key="3">
    <source>
        <dbReference type="Proteomes" id="UP000246121"/>
    </source>
</evidence>
<dbReference type="VEuPathDB" id="TriTrypDB:TcCL_ESM05040"/>
<sequence>MPNPYIGNGDAARYVEYYASPRMQRDAVYRLYNKGIQRRQESQRRAEEAVYPSQPRIYRTQKEIDDYVNAMVYSEVFRRQKKLAELEWELYHPTPTRYLTDQDMAMHVQHMYDQQLRKRERREREKQRIFGMTPIQKKEVQVREKFHELEENWRPPSFHVKYNDGEMLLVSELAAINSASPPSVTQAGEARGCRHADPQRLQQLAQPLRVTPKLHKETGKDALMPPFRLFGDVIRKIEKRR</sequence>
<protein>
    <submittedName>
        <fullName evidence="1">Uncharacterized protein</fullName>
    </submittedName>
</protein>
<dbReference type="VEuPathDB" id="TriTrypDB:TcBrA4_0095960"/>
<evidence type="ECO:0000313" key="1">
    <source>
        <dbReference type="EMBL" id="PWU85709.1"/>
    </source>
</evidence>
<dbReference type="VEuPathDB" id="TriTrypDB:TcCLB.509979.110"/>
<name>A0A2V2UNP1_TRYCR</name>
<dbReference type="VEuPathDB" id="TriTrypDB:TcG_07211"/>
<dbReference type="VEuPathDB" id="TriTrypDB:C4B63_24g266"/>
<dbReference type="EMBL" id="PRFA01000024">
    <property type="protein sequence ID" value="PWU94922.1"/>
    <property type="molecule type" value="Genomic_DNA"/>
</dbReference>
<evidence type="ECO:0000313" key="2">
    <source>
        <dbReference type="EMBL" id="PWU94922.1"/>
    </source>
</evidence>
<dbReference type="VEuPathDB" id="TriTrypDB:C4B63_147g72"/>
<accession>A0A2V2UNP1</accession>
<dbReference type="VEuPathDB" id="TriTrypDB:ECC02_004487"/>
<comment type="caution">
    <text evidence="1">The sequence shown here is derived from an EMBL/GenBank/DDBJ whole genome shotgun (WGS) entry which is preliminary data.</text>
</comment>
<dbReference type="AlphaFoldDB" id="A0A2V2UNP1"/>
<gene>
    <name evidence="1" type="ORF">C4B63_147g72</name>
    <name evidence="2" type="ORF">C4B63_24g266</name>
</gene>